<evidence type="ECO:0000256" key="2">
    <source>
        <dbReference type="ARBA" id="ARBA00023315"/>
    </source>
</evidence>
<dbReference type="Proteomes" id="UP000464658">
    <property type="component" value="Chromosome"/>
</dbReference>
<dbReference type="InterPro" id="IPR016181">
    <property type="entry name" value="Acyl_CoA_acyltransferase"/>
</dbReference>
<proteinExistence type="inferred from homology"/>
<keyword evidence="2" id="KW-0012">Acyltransferase</keyword>
<feature type="domain" description="N-acetyltransferase" evidence="4">
    <location>
        <begin position="73"/>
        <end position="223"/>
    </location>
</feature>
<dbReference type="AlphaFoldDB" id="A0A5S9M3Z6"/>
<dbReference type="PROSITE" id="PS51186">
    <property type="entry name" value="GNAT"/>
    <property type="match status" value="1"/>
</dbReference>
<dbReference type="SUPFAM" id="SSF55729">
    <property type="entry name" value="Acyl-CoA N-acyltransferases (Nat)"/>
    <property type="match status" value="1"/>
</dbReference>
<evidence type="ECO:0000259" key="4">
    <source>
        <dbReference type="PROSITE" id="PS51186"/>
    </source>
</evidence>
<dbReference type="Pfam" id="PF13302">
    <property type="entry name" value="Acetyltransf_3"/>
    <property type="match status" value="1"/>
</dbReference>
<keyword evidence="1" id="KW-0808">Transferase</keyword>
<name>A0A5S9M3Z6_BACIA</name>
<evidence type="ECO:0000256" key="1">
    <source>
        <dbReference type="ARBA" id="ARBA00022679"/>
    </source>
</evidence>
<dbReference type="PANTHER" id="PTHR43792">
    <property type="entry name" value="GNAT FAMILY, PUTATIVE (AFU_ORTHOLOGUE AFUA_3G00765)-RELATED-RELATED"/>
    <property type="match status" value="1"/>
</dbReference>
<dbReference type="Gene3D" id="3.40.630.30">
    <property type="match status" value="1"/>
</dbReference>
<evidence type="ECO:0000313" key="5">
    <source>
        <dbReference type="EMBL" id="BBP87863.1"/>
    </source>
</evidence>
<dbReference type="EMBL" id="AP021906">
    <property type="protein sequence ID" value="BBP87863.1"/>
    <property type="molecule type" value="Genomic_DNA"/>
</dbReference>
<comment type="similarity">
    <text evidence="3">Belongs to the acetyltransferase family. RimJ subfamily.</text>
</comment>
<evidence type="ECO:0000313" key="6">
    <source>
        <dbReference type="Proteomes" id="UP000464658"/>
    </source>
</evidence>
<reference evidence="5 6" key="1">
    <citation type="submission" date="2019-12" db="EMBL/GenBank/DDBJ databases">
        <title>Full genome sequence of a Bacillus safensis strain isolated from commercially available natto in Indonesia.</title>
        <authorList>
            <person name="Yoshida M."/>
            <person name="Uomi M."/>
            <person name="Waturangi D."/>
            <person name="Ekaputri J.J."/>
            <person name="Setiamarga D.H.E."/>
        </authorList>
    </citation>
    <scope>NUCLEOTIDE SEQUENCE [LARGE SCALE GENOMIC DNA]</scope>
    <source>
        <strain evidence="5 6">IDN1</strain>
    </source>
</reference>
<dbReference type="CDD" id="cd04301">
    <property type="entry name" value="NAT_SF"/>
    <property type="match status" value="1"/>
</dbReference>
<accession>A0A5S9M3Z6</accession>
<evidence type="ECO:0000256" key="3">
    <source>
        <dbReference type="ARBA" id="ARBA00038502"/>
    </source>
</evidence>
<sequence length="223" mass="24906">MCGMAFSAGSILGPVLGGFFVQTFEGMNLLLPCQHRDIICVFAAFDLGKRRQCWKVTKMGDTSLFTYHITNELTLASLQLDDADSLFSLIQNNKAHLGEWLPWVHQCQSVEAVKTFIQSTQTTYNEQKGLEAGIQLNEQLIGVFRLTFDQQLGNIGYWIDEDAQGQGIVTAIVKYMTDTFAPKVDGIEIFCPAGHVRSERVAINAGFQHDPHYQSKPDTAFYS</sequence>
<organism evidence="5 6">
    <name type="scientific">Bacillus safensis</name>
    <dbReference type="NCBI Taxonomy" id="561879"/>
    <lineage>
        <taxon>Bacteria</taxon>
        <taxon>Bacillati</taxon>
        <taxon>Bacillota</taxon>
        <taxon>Bacilli</taxon>
        <taxon>Bacillales</taxon>
        <taxon>Bacillaceae</taxon>
        <taxon>Bacillus</taxon>
    </lineage>
</organism>
<dbReference type="InterPro" id="IPR000182">
    <property type="entry name" value="GNAT_dom"/>
</dbReference>
<dbReference type="GO" id="GO:0016747">
    <property type="term" value="F:acyltransferase activity, transferring groups other than amino-acyl groups"/>
    <property type="evidence" value="ECO:0007669"/>
    <property type="project" value="InterPro"/>
</dbReference>
<protein>
    <recommendedName>
        <fullName evidence="4">N-acetyltransferase domain-containing protein</fullName>
    </recommendedName>
</protein>
<gene>
    <name evidence="5" type="ORF">BsIDN1_14810</name>
</gene>
<dbReference type="InterPro" id="IPR051531">
    <property type="entry name" value="N-acetyltransferase"/>
</dbReference>
<dbReference type="PANTHER" id="PTHR43792:SF8">
    <property type="entry name" value="[RIBOSOMAL PROTEIN US5]-ALANINE N-ACETYLTRANSFERASE"/>
    <property type="match status" value="1"/>
</dbReference>